<dbReference type="EMBL" id="JBHSQQ010000009">
    <property type="protein sequence ID" value="MFC5940557.1"/>
    <property type="molecule type" value="Genomic_DNA"/>
</dbReference>
<feature type="transmembrane region" description="Helical" evidence="7">
    <location>
        <begin position="303"/>
        <end position="326"/>
    </location>
</feature>
<feature type="transmembrane region" description="Helical" evidence="7">
    <location>
        <begin position="115"/>
        <end position="134"/>
    </location>
</feature>
<evidence type="ECO:0000256" key="4">
    <source>
        <dbReference type="ARBA" id="ARBA00022692"/>
    </source>
</evidence>
<dbReference type="InterPro" id="IPR004638">
    <property type="entry name" value="EmrB-like"/>
</dbReference>
<evidence type="ECO:0000313" key="10">
    <source>
        <dbReference type="Proteomes" id="UP001596207"/>
    </source>
</evidence>
<feature type="transmembrane region" description="Helical" evidence="7">
    <location>
        <begin position="476"/>
        <end position="497"/>
    </location>
</feature>
<dbReference type="NCBIfam" id="TIGR00711">
    <property type="entry name" value="efflux_EmrB"/>
    <property type="match status" value="1"/>
</dbReference>
<evidence type="ECO:0000256" key="7">
    <source>
        <dbReference type="SAM" id="Phobius"/>
    </source>
</evidence>
<keyword evidence="4 7" id="KW-0812">Transmembrane</keyword>
<keyword evidence="2" id="KW-0813">Transport</keyword>
<evidence type="ECO:0000259" key="8">
    <source>
        <dbReference type="PROSITE" id="PS50850"/>
    </source>
</evidence>
<feature type="transmembrane region" description="Helical" evidence="7">
    <location>
        <begin position="394"/>
        <end position="419"/>
    </location>
</feature>
<feature type="transmembrane region" description="Helical" evidence="7">
    <location>
        <begin position="173"/>
        <end position="195"/>
    </location>
</feature>
<evidence type="ECO:0000313" key="9">
    <source>
        <dbReference type="EMBL" id="MFC5940557.1"/>
    </source>
</evidence>
<dbReference type="SUPFAM" id="SSF103473">
    <property type="entry name" value="MFS general substrate transporter"/>
    <property type="match status" value="1"/>
</dbReference>
<feature type="transmembrane region" description="Helical" evidence="7">
    <location>
        <begin position="49"/>
        <end position="72"/>
    </location>
</feature>
<dbReference type="InterPro" id="IPR036259">
    <property type="entry name" value="MFS_trans_sf"/>
</dbReference>
<evidence type="ECO:0000256" key="2">
    <source>
        <dbReference type="ARBA" id="ARBA00022448"/>
    </source>
</evidence>
<feature type="transmembrane region" description="Helical" evidence="7">
    <location>
        <begin position="201"/>
        <end position="220"/>
    </location>
</feature>
<accession>A0ABW1HGG4</accession>
<feature type="transmembrane region" description="Helical" evidence="7">
    <location>
        <begin position="232"/>
        <end position="253"/>
    </location>
</feature>
<dbReference type="Pfam" id="PF07690">
    <property type="entry name" value="MFS_1"/>
    <property type="match status" value="1"/>
</dbReference>
<feature type="transmembrane region" description="Helical" evidence="7">
    <location>
        <begin position="140"/>
        <end position="161"/>
    </location>
</feature>
<feature type="domain" description="Major facilitator superfamily (MFS) profile" evidence="8">
    <location>
        <begin position="49"/>
        <end position="498"/>
    </location>
</feature>
<comment type="subcellular location">
    <subcellularLocation>
        <location evidence="1">Cell membrane</location>
        <topology evidence="1">Multi-pass membrane protein</topology>
    </subcellularLocation>
</comment>
<evidence type="ECO:0000256" key="5">
    <source>
        <dbReference type="ARBA" id="ARBA00022989"/>
    </source>
</evidence>
<feature type="transmembrane region" description="Helical" evidence="7">
    <location>
        <begin position="367"/>
        <end position="388"/>
    </location>
</feature>
<dbReference type="CDD" id="cd17503">
    <property type="entry name" value="MFS_LmrB_MDR_like"/>
    <property type="match status" value="1"/>
</dbReference>
<feature type="transmembrane region" description="Helical" evidence="7">
    <location>
        <begin position="265"/>
        <end position="282"/>
    </location>
</feature>
<proteinExistence type="predicted"/>
<sequence>MLGNVVEASLSVEAETQALVRGRVMLRKRSTEPRAAGGDAPLPKELQKIAVVVLVGLLLMQLDGTMVGIALNTLSGELSVSVSTLQWVVTGYLLALMVGMPIAGWAADRFGTRRMWTVSLVVFLVGSVLCGIAVNIETLIFARVVQGLGGGMMVPVGQAMLMRVAGAEHRARLVGLMAIPGVIGPTLGPVVGGVIVDDFSWRWMFLINIPIGLIAFFLAGRNLPNFKEEARAALDVLGVVLLVPGLVAVVFGLSRAAAGGLGDPLVVAPLVTGVVLIAGFILHAARPNIEALVSMRLFKYRNFAAASALTLLAALTMGAGIVQPLFLQQVHGESPMGAGLLLVGFGVGSALTSVVLSRVFNRLGARLVGTVGLALTFTGTVAFTQFYASTGRVFIVLAMLLSGVGLAMVTLTMSTALYVGLPPQQIARATGASRIVQQLGLSTGTAVISLVLQIQLTKQTAGSDLDSLANAYHHAFWWSAGFLALAIVPALLLPGRIPATPGTQDKKVAQAQPA</sequence>
<dbReference type="RefSeq" id="WP_353901386.1">
    <property type="nucleotide sequence ID" value="NZ_CP158970.1"/>
</dbReference>
<name>A0ABW1HGG4_9ACTN</name>
<dbReference type="InterPro" id="IPR011701">
    <property type="entry name" value="MFS"/>
</dbReference>
<feature type="transmembrane region" description="Helical" evidence="7">
    <location>
        <begin position="439"/>
        <end position="456"/>
    </location>
</feature>
<feature type="transmembrane region" description="Helical" evidence="7">
    <location>
        <begin position="338"/>
        <end position="360"/>
    </location>
</feature>
<keyword evidence="6 7" id="KW-0472">Membrane</keyword>
<dbReference type="Proteomes" id="UP001596207">
    <property type="component" value="Unassembled WGS sequence"/>
</dbReference>
<dbReference type="Gene3D" id="1.20.1720.10">
    <property type="entry name" value="Multidrug resistance protein D"/>
    <property type="match status" value="1"/>
</dbReference>
<reference evidence="10" key="1">
    <citation type="journal article" date="2019" name="Int. J. Syst. Evol. Microbiol.">
        <title>The Global Catalogue of Microorganisms (GCM) 10K type strain sequencing project: providing services to taxonomists for standard genome sequencing and annotation.</title>
        <authorList>
            <consortium name="The Broad Institute Genomics Platform"/>
            <consortium name="The Broad Institute Genome Sequencing Center for Infectious Disease"/>
            <person name="Wu L."/>
            <person name="Ma J."/>
        </authorList>
    </citation>
    <scope>NUCLEOTIDE SEQUENCE [LARGE SCALE GENOMIC DNA]</scope>
    <source>
        <strain evidence="10">CGMCC 4.7173</strain>
    </source>
</reference>
<dbReference type="PROSITE" id="PS50850">
    <property type="entry name" value="MFS"/>
    <property type="match status" value="1"/>
</dbReference>
<feature type="transmembrane region" description="Helical" evidence="7">
    <location>
        <begin position="84"/>
        <end position="103"/>
    </location>
</feature>
<protein>
    <submittedName>
        <fullName evidence="9">MDR family MFS transporter</fullName>
    </submittedName>
</protein>
<comment type="caution">
    <text evidence="9">The sequence shown here is derived from an EMBL/GenBank/DDBJ whole genome shotgun (WGS) entry which is preliminary data.</text>
</comment>
<dbReference type="PRINTS" id="PR01036">
    <property type="entry name" value="TCRTETB"/>
</dbReference>
<evidence type="ECO:0000256" key="6">
    <source>
        <dbReference type="ARBA" id="ARBA00023136"/>
    </source>
</evidence>
<dbReference type="PANTHER" id="PTHR42718">
    <property type="entry name" value="MAJOR FACILITATOR SUPERFAMILY MULTIDRUG TRANSPORTER MFSC"/>
    <property type="match status" value="1"/>
</dbReference>
<keyword evidence="5 7" id="KW-1133">Transmembrane helix</keyword>
<organism evidence="9 10">
    <name type="scientific">Micromonospora harpali</name>
    <dbReference type="NCBI Taxonomy" id="1490225"/>
    <lineage>
        <taxon>Bacteria</taxon>
        <taxon>Bacillati</taxon>
        <taxon>Actinomycetota</taxon>
        <taxon>Actinomycetes</taxon>
        <taxon>Micromonosporales</taxon>
        <taxon>Micromonosporaceae</taxon>
        <taxon>Micromonospora</taxon>
    </lineage>
</organism>
<evidence type="ECO:0000256" key="3">
    <source>
        <dbReference type="ARBA" id="ARBA00022475"/>
    </source>
</evidence>
<gene>
    <name evidence="9" type="ORF">ACFPZ4_03580</name>
</gene>
<keyword evidence="10" id="KW-1185">Reference proteome</keyword>
<evidence type="ECO:0000256" key="1">
    <source>
        <dbReference type="ARBA" id="ARBA00004651"/>
    </source>
</evidence>
<dbReference type="Gene3D" id="1.20.1250.20">
    <property type="entry name" value="MFS general substrate transporter like domains"/>
    <property type="match status" value="1"/>
</dbReference>
<dbReference type="PANTHER" id="PTHR42718:SF46">
    <property type="entry name" value="BLR6921 PROTEIN"/>
    <property type="match status" value="1"/>
</dbReference>
<dbReference type="InterPro" id="IPR020846">
    <property type="entry name" value="MFS_dom"/>
</dbReference>
<keyword evidence="3" id="KW-1003">Cell membrane</keyword>